<dbReference type="PANTHER" id="PTHR47357">
    <property type="entry name" value="COP1-INTERACTIVE PROTEIN 1"/>
    <property type="match status" value="1"/>
</dbReference>
<feature type="coiled-coil region" evidence="1">
    <location>
        <begin position="1621"/>
        <end position="1748"/>
    </location>
</feature>
<feature type="coiled-coil region" evidence="1">
    <location>
        <begin position="1269"/>
        <end position="1378"/>
    </location>
</feature>
<evidence type="ECO:0000256" key="1">
    <source>
        <dbReference type="SAM" id="Coils"/>
    </source>
</evidence>
<organism evidence="3 4">
    <name type="scientific">Gonium pectorale</name>
    <name type="common">Green alga</name>
    <dbReference type="NCBI Taxonomy" id="33097"/>
    <lineage>
        <taxon>Eukaryota</taxon>
        <taxon>Viridiplantae</taxon>
        <taxon>Chlorophyta</taxon>
        <taxon>core chlorophytes</taxon>
        <taxon>Chlorophyceae</taxon>
        <taxon>CS clade</taxon>
        <taxon>Chlamydomonadales</taxon>
        <taxon>Volvocaceae</taxon>
        <taxon>Gonium</taxon>
    </lineage>
</organism>
<feature type="coiled-coil region" evidence="1">
    <location>
        <begin position="901"/>
        <end position="1143"/>
    </location>
</feature>
<feature type="coiled-coil region" evidence="1">
    <location>
        <begin position="1169"/>
        <end position="1239"/>
    </location>
</feature>
<feature type="coiled-coil region" evidence="1">
    <location>
        <begin position="565"/>
        <end position="607"/>
    </location>
</feature>
<feature type="coiled-coil region" evidence="1">
    <location>
        <begin position="1408"/>
        <end position="1453"/>
    </location>
</feature>
<name>A0A150GRU7_GONPE</name>
<dbReference type="OrthoDB" id="2013461at2759"/>
<evidence type="ECO:0000313" key="3">
    <source>
        <dbReference type="EMBL" id="KXZ52559.1"/>
    </source>
</evidence>
<evidence type="ECO:0000313" key="4">
    <source>
        <dbReference type="Proteomes" id="UP000075714"/>
    </source>
</evidence>
<accession>A0A150GRU7</accession>
<feature type="region of interest" description="Disordered" evidence="2">
    <location>
        <begin position="690"/>
        <end position="724"/>
    </location>
</feature>
<reference evidence="4" key="1">
    <citation type="journal article" date="2016" name="Nat. Commun.">
        <title>The Gonium pectorale genome demonstrates co-option of cell cycle regulation during the evolution of multicellularity.</title>
        <authorList>
            <person name="Hanschen E.R."/>
            <person name="Marriage T.N."/>
            <person name="Ferris P.J."/>
            <person name="Hamaji T."/>
            <person name="Toyoda A."/>
            <person name="Fujiyama A."/>
            <person name="Neme R."/>
            <person name="Noguchi H."/>
            <person name="Minakuchi Y."/>
            <person name="Suzuki M."/>
            <person name="Kawai-Toyooka H."/>
            <person name="Smith D.R."/>
            <person name="Sparks H."/>
            <person name="Anderson J."/>
            <person name="Bakaric R."/>
            <person name="Luria V."/>
            <person name="Karger A."/>
            <person name="Kirschner M.W."/>
            <person name="Durand P.M."/>
            <person name="Michod R.E."/>
            <person name="Nozaki H."/>
            <person name="Olson B.J."/>
        </authorList>
    </citation>
    <scope>NUCLEOTIDE SEQUENCE [LARGE SCALE GENOMIC DNA]</scope>
    <source>
        <strain evidence="4">NIES-2863</strain>
    </source>
</reference>
<feature type="coiled-coil region" evidence="1">
    <location>
        <begin position="638"/>
        <end position="672"/>
    </location>
</feature>
<dbReference type="Proteomes" id="UP000075714">
    <property type="component" value="Unassembled WGS sequence"/>
</dbReference>
<feature type="coiled-coil region" evidence="1">
    <location>
        <begin position="828"/>
        <end position="871"/>
    </location>
</feature>
<feature type="coiled-coil region" evidence="1">
    <location>
        <begin position="223"/>
        <end position="269"/>
    </location>
</feature>
<gene>
    <name evidence="3" type="ORF">GPECTOR_9g603</name>
</gene>
<dbReference type="GO" id="GO:0005856">
    <property type="term" value="C:cytoskeleton"/>
    <property type="evidence" value="ECO:0007669"/>
    <property type="project" value="TreeGrafter"/>
</dbReference>
<protein>
    <submittedName>
        <fullName evidence="3">Uncharacterized protein</fullName>
    </submittedName>
</protein>
<dbReference type="PANTHER" id="PTHR47357:SF1">
    <property type="entry name" value="SPINDLE POLE BODY COMPONENT 110"/>
    <property type="match status" value="1"/>
</dbReference>
<feature type="coiled-coil region" evidence="1">
    <location>
        <begin position="1496"/>
        <end position="1530"/>
    </location>
</feature>
<keyword evidence="4" id="KW-1185">Reference proteome</keyword>
<comment type="caution">
    <text evidence="3">The sequence shown here is derived from an EMBL/GenBank/DDBJ whole genome shotgun (WGS) entry which is preliminary data.</text>
</comment>
<feature type="region of interest" description="Disordered" evidence="2">
    <location>
        <begin position="319"/>
        <end position="349"/>
    </location>
</feature>
<dbReference type="GO" id="GO:0005200">
    <property type="term" value="F:structural constituent of cytoskeleton"/>
    <property type="evidence" value="ECO:0007669"/>
    <property type="project" value="TreeGrafter"/>
</dbReference>
<feature type="region of interest" description="Disordered" evidence="2">
    <location>
        <begin position="744"/>
        <end position="774"/>
    </location>
</feature>
<keyword evidence="1" id="KW-0175">Coiled coil</keyword>
<feature type="compositionally biased region" description="Low complexity" evidence="2">
    <location>
        <begin position="744"/>
        <end position="762"/>
    </location>
</feature>
<dbReference type="STRING" id="33097.A0A150GRU7"/>
<evidence type="ECO:0000256" key="2">
    <source>
        <dbReference type="SAM" id="MobiDB-lite"/>
    </source>
</evidence>
<sequence length="2164" mass="230032">MAECFEKINHLIQDDGSEADFQPQLSSPPLSSSPRLLEWQRTSQRGNLCSLTTSKKEYDPARFFMARDINDMVTQLRKASNIADDEAESLKGDEQVNALKAKCNRVCGLANHLIDLYVATIKNKVARILKKLGLGQEKGQELLYDHLGLLQELVDKGFTALTAAQQAESARIKANANANGAGRRENSAILTWRSPAELRPAFRPGSYGSQPFPVAKPDVKCLLADAKNKFATMADELAALQLKLKELDRARIHEAMEAAEAEVSQATSRPAATIINEVVHLHIHVDGNAGADELAPRGHESAQPIVNEVVNLHIHIDSSAGAAEQSSRKPRQPEAAQPEEEEALSHAAEQHVELQDREKLRQLSLEAVQLVQWGGPGLESLQLAEALERCQADSATTTDMHTLLKDILTVLQRQLTIYKIPAAVTNTTSEIYPARSLVDEGPPTVLAGDSASWDSVGHAVPSEAQLMPLISGIHDVSDRGIQESQGSAAWTRSSELASDGSQDEVLLSALDDEEVLPTGAYKDACAPPAPGEVLRCLGAALERLKQLEKESADMMSVLKTERCGRKEAELQAARLCQELNAKVEEVKDKTEEVKARAEEIKARAEEVEFLRQHLHKEAMSRSVMGPSEEEVEGLRIENENLRSEVELKVVEVRQLQTDNECLRAAKDRLVEELQDRESLHHQESLAAAAAMRMSTSLKHPASPAGRSAAKQSDKAAARGTTRGAVAAHGAEATIAFGRRVSVHATAPTSTASRGRASTTGGALPAAPKSKAGSTVTDLRSSIDSFAGSDVSGFCSPTRHAALGIPPPPGPLAARTASCSGASTPGRHHFDAIARIEELNIQLDKAEAAKEKAECQLQLVEAEARAAAAQEANTAAIATLQTQLAETEAREAGMEASNTAAISNLQAQLAEAQARIEETGNVAVANLQLQLAEAEARAAAAQEANTAAIATLQTQLAETEAREAGMEASNTAAISNLQAQLAEAQARSAALEDSDGAVVEALLSQLAEAQARAAAEAKANTAAVADLQAQLAEAEAQSAERTETLSAAVAKLEAQLADAQSMEGAERDARSAVVALLESQLAASQARQAALEEASAASVASLQSQLTEAEARQAALEEASAASTSALQLQLAEAEARAAAVQESNTAAIATLQTQLAETEAREAANTAAISNLQAQLAEAQARSAALEDSDSAVVEALLSQLTQAQARAAAEEEANTAAVANLQAQLAEAEAQSAERTEILSAAVAMLEAQLADAQSMEGAERDARSAVVALLESQLAASQAQNAALEEASAASLAETEAREAANTAAISNLQAQLAEAQARSAALEDSDSAVVEALLSQLTQAQARAAAEAKANTAAVANLQAQLAEAEAQSAERTEILSAAVAMLEAQLADAQSMEGAERDARSAVVALLESQLAASQARNAALEEASAASVASLQAQLAEAEARQAALEEASAASTSALQLQLAETLPKAPFTPPGSPSWSAPGSIAQKALEARHSAQVEVAARRRELAAAEKEARLAEREAAAMLARANESAAAALAGEATDGAASPADAAEAARRGTAAMHRQQQAASALVDAERRLAMAEAAVREADRCCAEAESKGPDPDARLAFEQPDEAAAILEELDAGLTEAEADLRRAKARIAELQAQLADSQARAEQADEQRRLLEVQLAAAVAADGSDAAIVQELSAELARSRDVVERVRSSLAAKQALLDEQEAQEAAWLAAAAKRRSKNAKKAAKRAAKRAERREYERVRSEEEAAAAAAYQEYVRAAERRYQEAAAANDPNSRSNQLRAAANKLYVGLEGIAPVLLTTKLSQTEGTYRDALATAATPLERCSAAKNLAVLAKRTMALTRADGRTALKLQTDALRYYVTALVSGSECQTIAWEDDVFRAANELVQNVLNWEADVSMALAKHLYGEAMAIQQCGVTEQEWSVRRSWGSPAAASASREAEELLEAADIAEAICRSVQARHTADAMLRRVLGDSESLDMEGMRAAIALARDHDLESEARAHSALGSLYINVLRMKERGLAHYRQVLELGVAMMPRVVSHMDWYHVAREGVLREQRERQEAEERAAAQERQPFVEELAEEFKALREAAGKHPPAVRQGAVHVDTGRGVRKIKDTLRKAIIAYHPDKQVSRPRKWQVLAEEITKELTAKYECMKC</sequence>
<dbReference type="EMBL" id="LSYV01000010">
    <property type="protein sequence ID" value="KXZ52559.1"/>
    <property type="molecule type" value="Genomic_DNA"/>
</dbReference>
<proteinExistence type="predicted"/>
<feature type="region of interest" description="Disordered" evidence="2">
    <location>
        <begin position="1470"/>
        <end position="1493"/>
    </location>
</feature>